<dbReference type="CDD" id="cd00431">
    <property type="entry name" value="cysteine_hydrolases"/>
    <property type="match status" value="1"/>
</dbReference>
<organism evidence="2 3">
    <name type="scientific">Mycoplasma nasistruthionis</name>
    <dbReference type="NCBI Taxonomy" id="353852"/>
    <lineage>
        <taxon>Bacteria</taxon>
        <taxon>Bacillati</taxon>
        <taxon>Mycoplasmatota</taxon>
        <taxon>Mollicutes</taxon>
        <taxon>Mycoplasmataceae</taxon>
        <taxon>Mycoplasma</taxon>
    </lineage>
</organism>
<sequence length="181" mass="20573">MNNKVVIVIDMLNGFAKQGALYSKNIKDIIPTIKEIVEEHDNVIFVADSHSPNDIEMKQYPLHCLTDTEEAQIVSELAGYANSDNIVYKNTTNAFWDLNISSLIKKYNEFILVGCCTDICVMQLALSLKTYLNKIESEQKIIVYQNATATFDTPEHEASTYHEFTLNIMKQAGVKIKTWDK</sequence>
<dbReference type="Pfam" id="PF00857">
    <property type="entry name" value="Isochorismatase"/>
    <property type="match status" value="1"/>
</dbReference>
<dbReference type="Proteomes" id="UP000305457">
    <property type="component" value="Chromosome"/>
</dbReference>
<evidence type="ECO:0000313" key="2">
    <source>
        <dbReference type="EMBL" id="QCZ36421.1"/>
    </source>
</evidence>
<dbReference type="KEGG" id="mnh:FG904_00020"/>
<dbReference type="GO" id="GO:0008936">
    <property type="term" value="F:nicotinamidase activity"/>
    <property type="evidence" value="ECO:0007669"/>
    <property type="project" value="InterPro"/>
</dbReference>
<dbReference type="InterPro" id="IPR000868">
    <property type="entry name" value="Isochorismatase-like_dom"/>
</dbReference>
<dbReference type="PANTHER" id="PTHR47297">
    <property type="match status" value="1"/>
</dbReference>
<dbReference type="OrthoDB" id="9796485at2"/>
<accession>A0A5B7XU74</accession>
<evidence type="ECO:0000259" key="1">
    <source>
        <dbReference type="Pfam" id="PF00857"/>
    </source>
</evidence>
<protein>
    <submittedName>
        <fullName evidence="2">Cysteine hydrolase</fullName>
    </submittedName>
</protein>
<dbReference type="PANTHER" id="PTHR47297:SF2">
    <property type="entry name" value="OS02G0606800 PROTEIN"/>
    <property type="match status" value="1"/>
</dbReference>
<dbReference type="SUPFAM" id="SSF52499">
    <property type="entry name" value="Isochorismatase-like hydrolases"/>
    <property type="match status" value="1"/>
</dbReference>
<reference evidence="2 3" key="1">
    <citation type="submission" date="2019-06" db="EMBL/GenBank/DDBJ databases">
        <title>Mycoplasma sp. 2F1A isolated from ostrich.</title>
        <authorList>
            <person name="Spergser J."/>
        </authorList>
    </citation>
    <scope>NUCLEOTIDE SEQUENCE [LARGE SCALE GENOMIC DNA]</scope>
    <source>
        <strain evidence="2 3">2F1A</strain>
    </source>
</reference>
<feature type="domain" description="Isochorismatase-like" evidence="1">
    <location>
        <begin position="5"/>
        <end position="160"/>
    </location>
</feature>
<dbReference type="InterPro" id="IPR044717">
    <property type="entry name" value="NIC1"/>
</dbReference>
<keyword evidence="2" id="KW-0378">Hydrolase</keyword>
<evidence type="ECO:0000313" key="3">
    <source>
        <dbReference type="Proteomes" id="UP000305457"/>
    </source>
</evidence>
<dbReference type="Gene3D" id="3.40.50.850">
    <property type="entry name" value="Isochorismatase-like"/>
    <property type="match status" value="1"/>
</dbReference>
<name>A0A5B7XU74_9MOLU</name>
<dbReference type="GO" id="GO:0019365">
    <property type="term" value="P:pyridine nucleotide salvage"/>
    <property type="evidence" value="ECO:0007669"/>
    <property type="project" value="InterPro"/>
</dbReference>
<dbReference type="RefSeq" id="WP_139591904.1">
    <property type="nucleotide sequence ID" value="NZ_CP040825.1"/>
</dbReference>
<gene>
    <name evidence="2" type="ORF">FG904_00020</name>
</gene>
<proteinExistence type="predicted"/>
<dbReference type="InterPro" id="IPR036380">
    <property type="entry name" value="Isochorismatase-like_sf"/>
</dbReference>
<dbReference type="AlphaFoldDB" id="A0A5B7XU74"/>
<dbReference type="EMBL" id="CP040825">
    <property type="protein sequence ID" value="QCZ36421.1"/>
    <property type="molecule type" value="Genomic_DNA"/>
</dbReference>